<dbReference type="AlphaFoldDB" id="A0A183G2C0"/>
<dbReference type="OrthoDB" id="5868242at2759"/>
<name>A0A183G2C0_HELPZ</name>
<accession>A0A183G2C0</accession>
<evidence type="ECO:0000256" key="1">
    <source>
        <dbReference type="SAM" id="Phobius"/>
    </source>
</evidence>
<protein>
    <submittedName>
        <fullName evidence="4">Transmembrane protein</fullName>
    </submittedName>
</protein>
<proteinExistence type="predicted"/>
<evidence type="ECO:0000313" key="3">
    <source>
        <dbReference type="Proteomes" id="UP000050761"/>
    </source>
</evidence>
<evidence type="ECO:0000313" key="4">
    <source>
        <dbReference type="WBParaSite" id="HPBE_0001542801-mRNA-1"/>
    </source>
</evidence>
<keyword evidence="1" id="KW-0812">Transmembrane</keyword>
<dbReference type="EMBL" id="UZAH01028848">
    <property type="protein sequence ID" value="VDP02741.1"/>
    <property type="molecule type" value="Genomic_DNA"/>
</dbReference>
<feature type="transmembrane region" description="Helical" evidence="1">
    <location>
        <begin position="118"/>
        <end position="138"/>
    </location>
</feature>
<reference evidence="4" key="2">
    <citation type="submission" date="2019-09" db="UniProtKB">
        <authorList>
            <consortium name="WormBaseParasite"/>
        </authorList>
    </citation>
    <scope>IDENTIFICATION</scope>
</reference>
<evidence type="ECO:0000313" key="2">
    <source>
        <dbReference type="EMBL" id="VDP02741.1"/>
    </source>
</evidence>
<sequence length="198" mass="22810">MFYGTSFGSIPEEEKTHRYARLHVQTWIYIHSVITLIVCMLGIACGILLVIQPSWHEFSLLYKQTLTYLRRRDPIVYWTWYRILLSCWIGMHFLHLTTVVGTIVGAQMTKARLVVPQMVILVSELGVYILSTFALAIISVTGAKVTWMELSVVLFFAFFTCTNLVLLVAYHRILEEKNLALRALLATKSVHFKERRGL</sequence>
<organism evidence="3 4">
    <name type="scientific">Heligmosomoides polygyrus</name>
    <name type="common">Parasitic roundworm</name>
    <dbReference type="NCBI Taxonomy" id="6339"/>
    <lineage>
        <taxon>Eukaryota</taxon>
        <taxon>Metazoa</taxon>
        <taxon>Ecdysozoa</taxon>
        <taxon>Nematoda</taxon>
        <taxon>Chromadorea</taxon>
        <taxon>Rhabditida</taxon>
        <taxon>Rhabditina</taxon>
        <taxon>Rhabditomorpha</taxon>
        <taxon>Strongyloidea</taxon>
        <taxon>Heligmosomidae</taxon>
        <taxon>Heligmosomoides</taxon>
    </lineage>
</organism>
<reference evidence="2 3" key="1">
    <citation type="submission" date="2018-11" db="EMBL/GenBank/DDBJ databases">
        <authorList>
            <consortium name="Pathogen Informatics"/>
        </authorList>
    </citation>
    <scope>NUCLEOTIDE SEQUENCE [LARGE SCALE GENOMIC DNA]</scope>
</reference>
<keyword evidence="1" id="KW-0472">Membrane</keyword>
<dbReference type="WBParaSite" id="HPBE_0001542801-mRNA-1">
    <property type="protein sequence ID" value="HPBE_0001542801-mRNA-1"/>
    <property type="gene ID" value="HPBE_0001542801"/>
</dbReference>
<accession>A0A3P7ZSW7</accession>
<gene>
    <name evidence="2" type="ORF">HPBE_LOCUS15427</name>
</gene>
<feature type="transmembrane region" description="Helical" evidence="1">
    <location>
        <begin position="27"/>
        <end position="51"/>
    </location>
</feature>
<feature type="transmembrane region" description="Helical" evidence="1">
    <location>
        <begin position="150"/>
        <end position="170"/>
    </location>
</feature>
<dbReference type="Proteomes" id="UP000050761">
    <property type="component" value="Unassembled WGS sequence"/>
</dbReference>
<keyword evidence="3" id="KW-1185">Reference proteome</keyword>
<feature type="transmembrane region" description="Helical" evidence="1">
    <location>
        <begin position="80"/>
        <end position="106"/>
    </location>
</feature>
<keyword evidence="1" id="KW-1133">Transmembrane helix</keyword>